<dbReference type="OrthoDB" id="5298774at2"/>
<keyword evidence="2" id="KW-0813">Transport</keyword>
<dbReference type="InterPro" id="IPR003439">
    <property type="entry name" value="ABC_transporter-like_ATP-bd"/>
</dbReference>
<evidence type="ECO:0000313" key="8">
    <source>
        <dbReference type="Proteomes" id="UP000242792"/>
    </source>
</evidence>
<keyword evidence="5 7" id="KW-0067">ATP-binding</keyword>
<dbReference type="GO" id="GO:0016887">
    <property type="term" value="F:ATP hydrolysis activity"/>
    <property type="evidence" value="ECO:0007669"/>
    <property type="project" value="InterPro"/>
</dbReference>
<dbReference type="InterPro" id="IPR050166">
    <property type="entry name" value="ABC_transporter_ATP-bind"/>
</dbReference>
<feature type="domain" description="ABC transporter" evidence="6">
    <location>
        <begin position="3"/>
        <end position="224"/>
    </location>
</feature>
<dbReference type="InterPro" id="IPR017871">
    <property type="entry name" value="ABC_transporter-like_CS"/>
</dbReference>
<dbReference type="PANTHER" id="PTHR42788:SF19">
    <property type="entry name" value="ALIPHATIC SULFONATES IMPORT ATP-BINDING PROTEIN SSUB 2"/>
    <property type="match status" value="1"/>
</dbReference>
<comment type="similarity">
    <text evidence="1">Belongs to the ABC transporter superfamily.</text>
</comment>
<evidence type="ECO:0000256" key="1">
    <source>
        <dbReference type="ARBA" id="ARBA00005417"/>
    </source>
</evidence>
<dbReference type="AlphaFoldDB" id="A0A1V0BDC3"/>
<reference evidence="7 8" key="1">
    <citation type="submission" date="2017-03" db="EMBL/GenBank/DDBJ databases">
        <title>Rapid Whole Genome Sequencing of Comamonas kerstersii Causing Continuous ambulatory Peritoneal Dialysis-Associated Peritonitis.</title>
        <authorList>
            <person name="Zheng B."/>
        </authorList>
    </citation>
    <scope>NUCLEOTIDE SEQUENCE [LARGE SCALE GENOMIC DNA]</scope>
    <source>
        <strain evidence="7 8">8943</strain>
    </source>
</reference>
<dbReference type="EMBL" id="CP020121">
    <property type="protein sequence ID" value="AQZ97958.1"/>
    <property type="molecule type" value="Genomic_DNA"/>
</dbReference>
<dbReference type="RefSeq" id="WP_077344439.1">
    <property type="nucleotide sequence ID" value="NZ_CATYED010000003.1"/>
</dbReference>
<organism evidence="7 8">
    <name type="scientific">Comamonas kerstersii</name>
    <dbReference type="NCBI Taxonomy" id="225992"/>
    <lineage>
        <taxon>Bacteria</taxon>
        <taxon>Pseudomonadati</taxon>
        <taxon>Pseudomonadota</taxon>
        <taxon>Betaproteobacteria</taxon>
        <taxon>Burkholderiales</taxon>
        <taxon>Comamonadaceae</taxon>
        <taxon>Comamonas</taxon>
    </lineage>
</organism>
<dbReference type="PROSITE" id="PS50893">
    <property type="entry name" value="ABC_TRANSPORTER_2"/>
    <property type="match status" value="1"/>
</dbReference>
<evidence type="ECO:0000259" key="6">
    <source>
        <dbReference type="PROSITE" id="PS50893"/>
    </source>
</evidence>
<evidence type="ECO:0000256" key="4">
    <source>
        <dbReference type="ARBA" id="ARBA00022741"/>
    </source>
</evidence>
<proteinExistence type="inferred from homology"/>
<dbReference type="KEGG" id="cke:B5M06_06505"/>
<dbReference type="GeneID" id="83038971"/>
<evidence type="ECO:0000256" key="5">
    <source>
        <dbReference type="ARBA" id="ARBA00022840"/>
    </source>
</evidence>
<evidence type="ECO:0000313" key="7">
    <source>
        <dbReference type="EMBL" id="AQZ97958.1"/>
    </source>
</evidence>
<dbReference type="InterPro" id="IPR027417">
    <property type="entry name" value="P-loop_NTPase"/>
</dbReference>
<dbReference type="SUPFAM" id="SSF52540">
    <property type="entry name" value="P-loop containing nucleoside triphosphate hydrolases"/>
    <property type="match status" value="1"/>
</dbReference>
<keyword evidence="3" id="KW-0472">Membrane</keyword>
<dbReference type="SMART" id="SM00382">
    <property type="entry name" value="AAA"/>
    <property type="match status" value="1"/>
</dbReference>
<name>A0A1V0BDC3_9BURK</name>
<sequence length="290" mass="31251">MQLHIRHLTHRYALTDVLQNVSLDLHAGETLALVGPSGCGKSTLLHIVAGLLTPAEGEVQSGFRGLGCMFQQPRLMPWKNTLDNIALGLKALGVPGVSRRVQAAQLALRLGLAEQDWHKYPHELSGGMQSRVALARALVTQPDLLLMDEPFAALDVGLKHELYGLLREQVAQRGTAVLMITHDLMEAVRLADRIVVMTAQPGRVLRAFRVALPQAQRSEAWIYDRTAHLMQMPDVRASFGMPPLPPADEAATVSSAAIRCGKKGGDEGLVIITGSCSASDALPRQGGCTV</sequence>
<accession>A0A1V0BDC3</accession>
<dbReference type="CDD" id="cd03293">
    <property type="entry name" value="ABC_NrtD_SsuB_transporters"/>
    <property type="match status" value="1"/>
</dbReference>
<keyword evidence="3" id="KW-1003">Cell membrane</keyword>
<dbReference type="PANTHER" id="PTHR42788">
    <property type="entry name" value="TAURINE IMPORT ATP-BINDING PROTEIN-RELATED"/>
    <property type="match status" value="1"/>
</dbReference>
<dbReference type="GO" id="GO:0005524">
    <property type="term" value="F:ATP binding"/>
    <property type="evidence" value="ECO:0007669"/>
    <property type="project" value="UniProtKB-KW"/>
</dbReference>
<dbReference type="Gene3D" id="3.40.50.300">
    <property type="entry name" value="P-loop containing nucleotide triphosphate hydrolases"/>
    <property type="match status" value="1"/>
</dbReference>
<dbReference type="PROSITE" id="PS00211">
    <property type="entry name" value="ABC_TRANSPORTER_1"/>
    <property type="match status" value="1"/>
</dbReference>
<dbReference type="InterPro" id="IPR003593">
    <property type="entry name" value="AAA+_ATPase"/>
</dbReference>
<evidence type="ECO:0000256" key="3">
    <source>
        <dbReference type="ARBA" id="ARBA00022475"/>
    </source>
</evidence>
<keyword evidence="4" id="KW-0547">Nucleotide-binding</keyword>
<dbReference type="Pfam" id="PF00005">
    <property type="entry name" value="ABC_tran"/>
    <property type="match status" value="1"/>
</dbReference>
<protein>
    <submittedName>
        <fullName evidence="7">ABC transporter ATP-binding protein</fullName>
    </submittedName>
</protein>
<dbReference type="Proteomes" id="UP000242792">
    <property type="component" value="Chromosome"/>
</dbReference>
<evidence type="ECO:0000256" key="2">
    <source>
        <dbReference type="ARBA" id="ARBA00022448"/>
    </source>
</evidence>
<gene>
    <name evidence="7" type="ORF">B5M06_06505</name>
</gene>